<dbReference type="SMART" id="SM00389">
    <property type="entry name" value="HOX"/>
    <property type="match status" value="1"/>
</dbReference>
<feature type="non-terminal residue" evidence="9">
    <location>
        <position position="294"/>
    </location>
</feature>
<dbReference type="Pfam" id="PF00046">
    <property type="entry name" value="Homeodomain"/>
    <property type="match status" value="1"/>
</dbReference>
<comment type="subcellular location">
    <subcellularLocation>
        <location evidence="1 6 7">Nucleus</location>
    </subcellularLocation>
</comment>
<feature type="DNA-binding region" description="Homeobox" evidence="6">
    <location>
        <begin position="207"/>
        <end position="266"/>
    </location>
</feature>
<accession>A0ABQ9EPE9</accession>
<evidence type="ECO:0000313" key="10">
    <source>
        <dbReference type="Proteomes" id="UP001217089"/>
    </source>
</evidence>
<keyword evidence="3 6" id="KW-0238">DNA-binding</keyword>
<dbReference type="Proteomes" id="UP001217089">
    <property type="component" value="Unassembled WGS sequence"/>
</dbReference>
<evidence type="ECO:0000256" key="5">
    <source>
        <dbReference type="ARBA" id="ARBA00023242"/>
    </source>
</evidence>
<name>A0ABQ9EPE9_TEGGR</name>
<proteinExistence type="predicted"/>
<sequence length="294" mass="32123">MNSESDYTLCNLDSHSYGNAYTNSEIPATIYGYNTNINNNRSIDTGQHYYGTENIIHHGLSGVDLSTGNGQALSYPVNSSVIPRQPRHHQGYDLAESQGHLMDPYLTGHGLALNSDAHLGGGASVSLSPGRTACGGGCIDTLGSCSLPNSYGAVVPQQAPSPIKCEAATGQSLQSKPFRWMQIKRNPAKSGYPPSSAAAAIAAPQQPNMGRTNFTNKQLTELEKEFHFNKYLTRARRIEIAASLGLNETQVKIWFQNRRMKQKKRMREAQFESTRDTCLGLDSLSMTTMSICQE</sequence>
<dbReference type="PRINTS" id="PR00031">
    <property type="entry name" value="HTHREPRESSR"/>
</dbReference>
<evidence type="ECO:0000256" key="6">
    <source>
        <dbReference type="PROSITE-ProRule" id="PRU00108"/>
    </source>
</evidence>
<keyword evidence="5 6" id="KW-0539">Nucleus</keyword>
<dbReference type="SUPFAM" id="SSF46689">
    <property type="entry name" value="Homeodomain-like"/>
    <property type="match status" value="1"/>
</dbReference>
<gene>
    <name evidence="9" type="ORF">KUTeg_015200</name>
</gene>
<evidence type="ECO:0000256" key="2">
    <source>
        <dbReference type="ARBA" id="ARBA00022473"/>
    </source>
</evidence>
<dbReference type="InterPro" id="IPR020479">
    <property type="entry name" value="HD_metazoa"/>
</dbReference>
<dbReference type="PRINTS" id="PR00024">
    <property type="entry name" value="HOMEOBOX"/>
</dbReference>
<dbReference type="InterPro" id="IPR017970">
    <property type="entry name" value="Homeobox_CS"/>
</dbReference>
<dbReference type="PROSITE" id="PS00027">
    <property type="entry name" value="HOMEOBOX_1"/>
    <property type="match status" value="1"/>
</dbReference>
<feature type="domain" description="Homeobox" evidence="8">
    <location>
        <begin position="205"/>
        <end position="265"/>
    </location>
</feature>
<dbReference type="PANTHER" id="PTHR45946:SF4">
    <property type="entry name" value="HOMEOBOX PROTEIN ROUGH-RELATED"/>
    <property type="match status" value="1"/>
</dbReference>
<evidence type="ECO:0000256" key="7">
    <source>
        <dbReference type="RuleBase" id="RU000682"/>
    </source>
</evidence>
<protein>
    <recommendedName>
        <fullName evidence="8">Homeobox domain-containing protein</fullName>
    </recommendedName>
</protein>
<dbReference type="CDD" id="cd00086">
    <property type="entry name" value="homeodomain"/>
    <property type="match status" value="1"/>
</dbReference>
<reference evidence="9 10" key="1">
    <citation type="submission" date="2022-12" db="EMBL/GenBank/DDBJ databases">
        <title>Chromosome-level genome of Tegillarca granosa.</title>
        <authorList>
            <person name="Kim J."/>
        </authorList>
    </citation>
    <scope>NUCLEOTIDE SEQUENCE [LARGE SCALE GENOMIC DNA]</scope>
    <source>
        <strain evidence="9">Teg-2019</strain>
        <tissue evidence="9">Adductor muscle</tissue>
    </source>
</reference>
<dbReference type="InterPro" id="IPR001356">
    <property type="entry name" value="HD"/>
</dbReference>
<dbReference type="InterPro" id="IPR009057">
    <property type="entry name" value="Homeodomain-like_sf"/>
</dbReference>
<keyword evidence="10" id="KW-1185">Reference proteome</keyword>
<evidence type="ECO:0000313" key="9">
    <source>
        <dbReference type="EMBL" id="KAJ8307116.1"/>
    </source>
</evidence>
<comment type="caution">
    <text evidence="9">The sequence shown here is derived from an EMBL/GenBank/DDBJ whole genome shotgun (WGS) entry which is preliminary data.</text>
</comment>
<dbReference type="PANTHER" id="PTHR45946">
    <property type="entry name" value="HOMEOBOX PROTEIN ROUGH-RELATED"/>
    <property type="match status" value="1"/>
</dbReference>
<keyword evidence="4 6" id="KW-0371">Homeobox</keyword>
<evidence type="ECO:0000259" key="8">
    <source>
        <dbReference type="PROSITE" id="PS50071"/>
    </source>
</evidence>
<dbReference type="EMBL" id="JARBDR010000793">
    <property type="protein sequence ID" value="KAJ8307116.1"/>
    <property type="molecule type" value="Genomic_DNA"/>
</dbReference>
<keyword evidence="2" id="KW-0217">Developmental protein</keyword>
<evidence type="ECO:0000256" key="1">
    <source>
        <dbReference type="ARBA" id="ARBA00004123"/>
    </source>
</evidence>
<dbReference type="InterPro" id="IPR000047">
    <property type="entry name" value="HTH_motif"/>
</dbReference>
<dbReference type="InterPro" id="IPR046327">
    <property type="entry name" value="HXA1/B1/D1"/>
</dbReference>
<evidence type="ECO:0000256" key="3">
    <source>
        <dbReference type="ARBA" id="ARBA00023125"/>
    </source>
</evidence>
<dbReference type="Gene3D" id="1.10.10.60">
    <property type="entry name" value="Homeodomain-like"/>
    <property type="match status" value="1"/>
</dbReference>
<evidence type="ECO:0000256" key="4">
    <source>
        <dbReference type="ARBA" id="ARBA00023155"/>
    </source>
</evidence>
<organism evidence="9 10">
    <name type="scientific">Tegillarca granosa</name>
    <name type="common">Malaysian cockle</name>
    <name type="synonym">Anadara granosa</name>
    <dbReference type="NCBI Taxonomy" id="220873"/>
    <lineage>
        <taxon>Eukaryota</taxon>
        <taxon>Metazoa</taxon>
        <taxon>Spiralia</taxon>
        <taxon>Lophotrochozoa</taxon>
        <taxon>Mollusca</taxon>
        <taxon>Bivalvia</taxon>
        <taxon>Autobranchia</taxon>
        <taxon>Pteriomorphia</taxon>
        <taxon>Arcoida</taxon>
        <taxon>Arcoidea</taxon>
        <taxon>Arcidae</taxon>
        <taxon>Tegillarca</taxon>
    </lineage>
</organism>
<dbReference type="PROSITE" id="PS50071">
    <property type="entry name" value="HOMEOBOX_2"/>
    <property type="match status" value="1"/>
</dbReference>